<dbReference type="EMBL" id="CP013929">
    <property type="protein sequence ID" value="AMJ80721.1"/>
    <property type="molecule type" value="Genomic_DNA"/>
</dbReference>
<organism evidence="2 3">
    <name type="scientific">Alteromonas mediterranea</name>
    <dbReference type="NCBI Taxonomy" id="314275"/>
    <lineage>
        <taxon>Bacteria</taxon>
        <taxon>Pseudomonadati</taxon>
        <taxon>Pseudomonadota</taxon>
        <taxon>Gammaproteobacteria</taxon>
        <taxon>Alteromonadales</taxon>
        <taxon>Alteromonadaceae</taxon>
        <taxon>Alteromonas/Salinimonas group</taxon>
        <taxon>Alteromonas</taxon>
    </lineage>
</organism>
<keyword evidence="1" id="KW-1133">Transmembrane helix</keyword>
<keyword evidence="1" id="KW-0472">Membrane</keyword>
<evidence type="ECO:0000256" key="1">
    <source>
        <dbReference type="SAM" id="Phobius"/>
    </source>
</evidence>
<dbReference type="Proteomes" id="UP000061468">
    <property type="component" value="Plasmid pAMEDUM8_300"/>
</dbReference>
<keyword evidence="2" id="KW-0614">Plasmid</keyword>
<feature type="transmembrane region" description="Helical" evidence="1">
    <location>
        <begin position="119"/>
        <end position="139"/>
    </location>
</feature>
<sequence>MASLPTKNTFSRIFLTKEEKRKAGDSQWGLFAVTHSFPSNLQFYLLNKLCRKLTYIGKFQMSKSAFCTNLLVFLVIAVASGIDAAWLNFTVEAVCIFSVLLALVFITDFIAVDKVSEPVALVVTELFSIAVFVLSITFVPNSINTVIEKLEYKEERILAIQNSLPVDGDIRIERLSDLNQGKVLMCQIGCTPEHLEDMLMKTRNSLEKAKATQTTLGIDARWFNTIVFFLSNLAVILFAFRKSFKG</sequence>
<feature type="transmembrane region" description="Helical" evidence="1">
    <location>
        <begin position="222"/>
        <end position="240"/>
    </location>
</feature>
<feature type="transmembrane region" description="Helical" evidence="1">
    <location>
        <begin position="93"/>
        <end position="112"/>
    </location>
</feature>
<gene>
    <name evidence="2" type="ORF">AV942_20265</name>
</gene>
<evidence type="ECO:0000313" key="2">
    <source>
        <dbReference type="EMBL" id="AMJ80721.1"/>
    </source>
</evidence>
<reference evidence="2 3" key="1">
    <citation type="submission" date="2015-12" db="EMBL/GenBank/DDBJ databases">
        <title>Intraspecies pangenome expansion in the marine bacterium Alteromonas.</title>
        <authorList>
            <person name="Lopez-Perez M."/>
            <person name="Rodriguez-Valera F."/>
        </authorList>
    </citation>
    <scope>NUCLEOTIDE SEQUENCE [LARGE SCALE GENOMIC DNA]</scope>
    <source>
        <strain evidence="2 3">UM8</strain>
        <plasmid evidence="2 3">pAMEDUM8_300</plasmid>
    </source>
</reference>
<keyword evidence="1" id="KW-0812">Transmembrane</keyword>
<dbReference type="AlphaFoldDB" id="A0AAC9AEN8"/>
<proteinExistence type="predicted"/>
<name>A0AAC9AEN8_9ALTE</name>
<geneLocation type="plasmid" evidence="2 3">
    <name>pAMEDUM8_300</name>
</geneLocation>
<evidence type="ECO:0000313" key="3">
    <source>
        <dbReference type="Proteomes" id="UP000061468"/>
    </source>
</evidence>
<feature type="transmembrane region" description="Helical" evidence="1">
    <location>
        <begin position="66"/>
        <end position="87"/>
    </location>
</feature>
<accession>A0AAC9AEN8</accession>
<protein>
    <submittedName>
        <fullName evidence="2">Uncharacterized protein</fullName>
    </submittedName>
</protein>